<dbReference type="Gene3D" id="3.40.190.10">
    <property type="entry name" value="Periplasmic binding protein-like II"/>
    <property type="match status" value="1"/>
</dbReference>
<organism evidence="6 7">
    <name type="scientific">Modestobacter roseus</name>
    <dbReference type="NCBI Taxonomy" id="1181884"/>
    <lineage>
        <taxon>Bacteria</taxon>
        <taxon>Bacillati</taxon>
        <taxon>Actinomycetota</taxon>
        <taxon>Actinomycetes</taxon>
        <taxon>Geodermatophilales</taxon>
        <taxon>Geodermatophilaceae</taxon>
        <taxon>Modestobacter</taxon>
    </lineage>
</organism>
<dbReference type="SUPFAM" id="SSF53850">
    <property type="entry name" value="Periplasmic binding protein-like II"/>
    <property type="match status" value="1"/>
</dbReference>
<accession>A0A562IW79</accession>
<dbReference type="Gene3D" id="3.90.76.10">
    <property type="entry name" value="Dipeptide-binding Protein, Domain 1"/>
    <property type="match status" value="1"/>
</dbReference>
<dbReference type="AlphaFoldDB" id="A0A562IW79"/>
<dbReference type="InterPro" id="IPR039424">
    <property type="entry name" value="SBP_5"/>
</dbReference>
<dbReference type="EMBL" id="VLKF01000001">
    <property type="protein sequence ID" value="TWH74824.1"/>
    <property type="molecule type" value="Genomic_DNA"/>
</dbReference>
<dbReference type="Gene3D" id="3.10.105.10">
    <property type="entry name" value="Dipeptide-binding Protein, Domain 3"/>
    <property type="match status" value="1"/>
</dbReference>
<dbReference type="PIRSF" id="PIRSF002741">
    <property type="entry name" value="MppA"/>
    <property type="match status" value="1"/>
</dbReference>
<evidence type="ECO:0000313" key="6">
    <source>
        <dbReference type="EMBL" id="TWH74824.1"/>
    </source>
</evidence>
<evidence type="ECO:0000256" key="2">
    <source>
        <dbReference type="ARBA" id="ARBA00022448"/>
    </source>
</evidence>
<evidence type="ECO:0000256" key="1">
    <source>
        <dbReference type="ARBA" id="ARBA00005695"/>
    </source>
</evidence>
<dbReference type="GO" id="GO:0015833">
    <property type="term" value="P:peptide transport"/>
    <property type="evidence" value="ECO:0007669"/>
    <property type="project" value="TreeGrafter"/>
</dbReference>
<evidence type="ECO:0000313" key="7">
    <source>
        <dbReference type="Proteomes" id="UP000321490"/>
    </source>
</evidence>
<dbReference type="InterPro" id="IPR030678">
    <property type="entry name" value="Peptide/Ni-bd"/>
</dbReference>
<evidence type="ECO:0000256" key="3">
    <source>
        <dbReference type="ARBA" id="ARBA00022729"/>
    </source>
</evidence>
<feature type="domain" description="Solute-binding protein family 5" evidence="5">
    <location>
        <begin position="76"/>
        <end position="436"/>
    </location>
</feature>
<dbReference type="PROSITE" id="PS51257">
    <property type="entry name" value="PROKAR_LIPOPROTEIN"/>
    <property type="match status" value="1"/>
</dbReference>
<dbReference type="GO" id="GO:1904680">
    <property type="term" value="F:peptide transmembrane transporter activity"/>
    <property type="evidence" value="ECO:0007669"/>
    <property type="project" value="TreeGrafter"/>
</dbReference>
<comment type="similarity">
    <text evidence="1">Belongs to the bacterial solute-binding protein 5 family.</text>
</comment>
<protein>
    <submittedName>
        <fullName evidence="6">Peptide/nickel transport system substrate-binding protein</fullName>
    </submittedName>
</protein>
<dbReference type="GO" id="GO:0042597">
    <property type="term" value="C:periplasmic space"/>
    <property type="evidence" value="ECO:0007669"/>
    <property type="project" value="UniProtKB-ARBA"/>
</dbReference>
<keyword evidence="2" id="KW-0813">Transport</keyword>
<keyword evidence="3 4" id="KW-0732">Signal</keyword>
<dbReference type="Pfam" id="PF00496">
    <property type="entry name" value="SBP_bac_5"/>
    <property type="match status" value="1"/>
</dbReference>
<dbReference type="CDD" id="cd08518">
    <property type="entry name" value="PBP2_NikA_DppA_OppA_like_19"/>
    <property type="match status" value="1"/>
</dbReference>
<name>A0A562IW79_9ACTN</name>
<keyword evidence="7" id="KW-1185">Reference proteome</keyword>
<dbReference type="InterPro" id="IPR000914">
    <property type="entry name" value="SBP_5_dom"/>
</dbReference>
<feature type="chain" id="PRO_5039213991" evidence="4">
    <location>
        <begin position="21"/>
        <end position="536"/>
    </location>
</feature>
<proteinExistence type="inferred from homology"/>
<evidence type="ECO:0000259" key="5">
    <source>
        <dbReference type="Pfam" id="PF00496"/>
    </source>
</evidence>
<reference evidence="6 7" key="1">
    <citation type="submission" date="2019-07" db="EMBL/GenBank/DDBJ databases">
        <title>R&amp;d 2014.</title>
        <authorList>
            <person name="Klenk H.-P."/>
        </authorList>
    </citation>
    <scope>NUCLEOTIDE SEQUENCE [LARGE SCALE GENOMIC DNA]</scope>
    <source>
        <strain evidence="6 7">DSM 45764</strain>
    </source>
</reference>
<comment type="caution">
    <text evidence="6">The sequence shown here is derived from an EMBL/GenBank/DDBJ whole genome shotgun (WGS) entry which is preliminary data.</text>
</comment>
<dbReference type="RefSeq" id="WP_208104129.1">
    <property type="nucleotide sequence ID" value="NZ_JABGDC010000071.1"/>
</dbReference>
<dbReference type="PANTHER" id="PTHR30290:SF9">
    <property type="entry name" value="OLIGOPEPTIDE-BINDING PROTEIN APPA"/>
    <property type="match status" value="1"/>
</dbReference>
<dbReference type="Proteomes" id="UP000321490">
    <property type="component" value="Unassembled WGS sequence"/>
</dbReference>
<evidence type="ECO:0000256" key="4">
    <source>
        <dbReference type="SAM" id="SignalP"/>
    </source>
</evidence>
<dbReference type="GO" id="GO:0043190">
    <property type="term" value="C:ATP-binding cassette (ABC) transporter complex"/>
    <property type="evidence" value="ECO:0007669"/>
    <property type="project" value="InterPro"/>
</dbReference>
<dbReference type="PANTHER" id="PTHR30290">
    <property type="entry name" value="PERIPLASMIC BINDING COMPONENT OF ABC TRANSPORTER"/>
    <property type="match status" value="1"/>
</dbReference>
<gene>
    <name evidence="6" type="ORF">JD78_03369</name>
</gene>
<feature type="signal peptide" evidence="4">
    <location>
        <begin position="1"/>
        <end position="20"/>
    </location>
</feature>
<sequence>MPSRAPLVLLAAVVLTGCTAPGSGTDAAEAGTDRLVLADAYEPEAFNPVAGHGETGYSRVYDGLVRLAGGGDGIPELEPALASQLPQGNDDATEWTVPLREGVTFSDGTTFDAEDVVATYEAVLDPASASPIASNYAMVESVEAVDPQTVVFRLAYSYVPFPTKLLLGIAPAEALATPGPAEESALNTAPVGTGPFVLTERRGDRTVFEANPEHWGGAPEVDELVVVYVPDDNTRAQRMASGEFDGTTLPPLLADTLADDEELTVVGHPSADWRAVSLPAGNPVTGDPAVRRALNVAVDREAIVASVLGGHGEAASTFVPAVFGAYAEPAAVFGHDPDEARRILDDAGWVPGPDGVRVRDGQRAEFTVMYFPEETLRRDLAQAFASDALAVGVEVDLEAVDRPQFRPRIPTDGALLGGGDVPYDPDTQLYNALHSSFTADGVGGPFDNPADYRNPAVDAALDEARRSTDDGVRVDAYREVQRQLVADPPAVALAFLEHVYVMRDGGWTGTEPVLEPHSHGVSWGPWWNLRDWRREG</sequence>